<organism evidence="2">
    <name type="scientific">Cacopsylla melanoneura</name>
    <dbReference type="NCBI Taxonomy" id="428564"/>
    <lineage>
        <taxon>Eukaryota</taxon>
        <taxon>Metazoa</taxon>
        <taxon>Ecdysozoa</taxon>
        <taxon>Arthropoda</taxon>
        <taxon>Hexapoda</taxon>
        <taxon>Insecta</taxon>
        <taxon>Pterygota</taxon>
        <taxon>Neoptera</taxon>
        <taxon>Paraneoptera</taxon>
        <taxon>Hemiptera</taxon>
        <taxon>Sternorrhyncha</taxon>
        <taxon>Psylloidea</taxon>
        <taxon>Psyllidae</taxon>
        <taxon>Psyllinae</taxon>
        <taxon>Cacopsylla</taxon>
    </lineage>
</organism>
<evidence type="ECO:0000313" key="2">
    <source>
        <dbReference type="EMBL" id="CAG6711741.1"/>
    </source>
</evidence>
<name>A0A8D8UR52_9HEMI</name>
<proteinExistence type="predicted"/>
<sequence length="111" mass="12613">MVAGIAHRARRRRRRGGGGCKGEKIGGELEENGGDDQEIVSNDEKDLHAVNLIDRVTNIAQIKVQPQHCFNERVTNRLLAMFKIIEKNILLDNRIESTMFAVFQVKIEDKE</sequence>
<feature type="region of interest" description="Disordered" evidence="1">
    <location>
        <begin position="1"/>
        <end position="38"/>
    </location>
</feature>
<dbReference type="EMBL" id="HBUF01348509">
    <property type="protein sequence ID" value="CAG6711741.1"/>
    <property type="molecule type" value="Transcribed_RNA"/>
</dbReference>
<evidence type="ECO:0000256" key="1">
    <source>
        <dbReference type="SAM" id="MobiDB-lite"/>
    </source>
</evidence>
<protein>
    <submittedName>
        <fullName evidence="2">Uncharacterized protein</fullName>
    </submittedName>
</protein>
<dbReference type="AlphaFoldDB" id="A0A8D8UR52"/>
<reference evidence="2" key="1">
    <citation type="submission" date="2021-05" db="EMBL/GenBank/DDBJ databases">
        <authorList>
            <person name="Alioto T."/>
            <person name="Alioto T."/>
            <person name="Gomez Garrido J."/>
        </authorList>
    </citation>
    <scope>NUCLEOTIDE SEQUENCE</scope>
</reference>
<feature type="compositionally biased region" description="Basic residues" evidence="1">
    <location>
        <begin position="7"/>
        <end position="16"/>
    </location>
</feature>
<accession>A0A8D8UR52</accession>
<feature type="compositionally biased region" description="Acidic residues" evidence="1">
    <location>
        <begin position="28"/>
        <end position="38"/>
    </location>
</feature>